<dbReference type="PROSITE" id="PS51767">
    <property type="entry name" value="PEPTIDASE_A1"/>
    <property type="match status" value="1"/>
</dbReference>
<keyword evidence="5 14" id="KW-0732">Signal</keyword>
<feature type="domain" description="Saposin B-type" evidence="15">
    <location>
        <begin position="384"/>
        <end position="425"/>
    </location>
</feature>
<dbReference type="GO" id="GO:0006508">
    <property type="term" value="P:proteolysis"/>
    <property type="evidence" value="ECO:0007669"/>
    <property type="project" value="UniProtKB-KW"/>
</dbReference>
<dbReference type="InterPro" id="IPR001461">
    <property type="entry name" value="Aspartic_peptidase_A1"/>
</dbReference>
<evidence type="ECO:0000256" key="3">
    <source>
        <dbReference type="ARBA" id="ARBA00022554"/>
    </source>
</evidence>
<dbReference type="Gene3D" id="1.10.225.10">
    <property type="entry name" value="Saposin-like"/>
    <property type="match status" value="1"/>
</dbReference>
<protein>
    <recommendedName>
        <fullName evidence="19">Aspartic proteinase</fullName>
    </recommendedName>
</protein>
<feature type="disulfide bond" evidence="12">
    <location>
        <begin position="117"/>
        <end position="123"/>
    </location>
</feature>
<dbReference type="Pfam" id="PF05184">
    <property type="entry name" value="SapB_1"/>
    <property type="match status" value="1"/>
</dbReference>
<dbReference type="AlphaFoldDB" id="A0AAQ3MMF3"/>
<evidence type="ECO:0000259" key="16">
    <source>
        <dbReference type="PROSITE" id="PS51767"/>
    </source>
</evidence>
<evidence type="ECO:0000313" key="17">
    <source>
        <dbReference type="EMBL" id="WVY93503.1"/>
    </source>
</evidence>
<dbReference type="InterPro" id="IPR011001">
    <property type="entry name" value="Saposin-like"/>
</dbReference>
<dbReference type="InterPro" id="IPR001969">
    <property type="entry name" value="Aspartic_peptidase_AS"/>
</dbReference>
<comment type="subcellular location">
    <subcellularLocation>
        <location evidence="1">Vacuole</location>
    </subcellularLocation>
</comment>
<reference evidence="17 18" key="1">
    <citation type="journal article" date="2023" name="Life. Sci Alliance">
        <title>Evolutionary insights into 3D genome organization and epigenetic landscape of Vigna mungo.</title>
        <authorList>
            <person name="Junaid A."/>
            <person name="Singh B."/>
            <person name="Bhatia S."/>
        </authorList>
    </citation>
    <scope>NUCLEOTIDE SEQUENCE [LARGE SCALE GENOMIC DNA]</scope>
    <source>
        <strain evidence="17">Urdbean</strain>
    </source>
</reference>
<dbReference type="GO" id="GO:0006629">
    <property type="term" value="P:lipid metabolic process"/>
    <property type="evidence" value="ECO:0007669"/>
    <property type="project" value="InterPro"/>
</dbReference>
<name>A0AAQ3MMF3_VIGMU</name>
<evidence type="ECO:0000256" key="1">
    <source>
        <dbReference type="ARBA" id="ARBA00004116"/>
    </source>
</evidence>
<dbReference type="SMART" id="SM00741">
    <property type="entry name" value="SapB"/>
    <property type="match status" value="2"/>
</dbReference>
<proteinExistence type="inferred from homology"/>
<dbReference type="PANTHER" id="PTHR47966:SF15">
    <property type="entry name" value="FUNGAL PROTEINASE A, ASPARTIC PROTEINASE SUPERFAMILY PROTEIN"/>
    <property type="match status" value="1"/>
</dbReference>
<comment type="similarity">
    <text evidence="2 13">Belongs to the peptidase A1 family.</text>
</comment>
<keyword evidence="3" id="KW-0926">Vacuole</keyword>
<dbReference type="FunFam" id="1.10.225.10:FF:000001">
    <property type="entry name" value="Aspartic proteinase A1"/>
    <property type="match status" value="1"/>
</dbReference>
<dbReference type="Gene3D" id="2.40.70.10">
    <property type="entry name" value="Acid Proteases"/>
    <property type="match status" value="2"/>
</dbReference>
<feature type="domain" description="Saposin B-type" evidence="15">
    <location>
        <begin position="320"/>
        <end position="360"/>
    </location>
</feature>
<dbReference type="FunFam" id="2.40.70.10:FF:000002">
    <property type="entry name" value="Vacuolar aspartic proteinase"/>
    <property type="match status" value="1"/>
</dbReference>
<keyword evidence="4 13" id="KW-0645">Protease</keyword>
<dbReference type="EMBL" id="CP144691">
    <property type="protein sequence ID" value="WVY93503.1"/>
    <property type="molecule type" value="Genomic_DNA"/>
</dbReference>
<dbReference type="InterPro" id="IPR008138">
    <property type="entry name" value="SapB_2"/>
</dbReference>
<keyword evidence="18" id="KW-1185">Reference proteome</keyword>
<keyword evidence="9 12" id="KW-1015">Disulfide bond</keyword>
<feature type="active site" evidence="11">
    <location>
        <position position="295"/>
    </location>
</feature>
<dbReference type="InterPro" id="IPR007856">
    <property type="entry name" value="SapB_1"/>
</dbReference>
<organism evidence="17 18">
    <name type="scientific">Vigna mungo</name>
    <name type="common">Black gram</name>
    <name type="synonym">Phaseolus mungo</name>
    <dbReference type="NCBI Taxonomy" id="3915"/>
    <lineage>
        <taxon>Eukaryota</taxon>
        <taxon>Viridiplantae</taxon>
        <taxon>Streptophyta</taxon>
        <taxon>Embryophyta</taxon>
        <taxon>Tracheophyta</taxon>
        <taxon>Spermatophyta</taxon>
        <taxon>Magnoliopsida</taxon>
        <taxon>eudicotyledons</taxon>
        <taxon>Gunneridae</taxon>
        <taxon>Pentapetalae</taxon>
        <taxon>rosids</taxon>
        <taxon>fabids</taxon>
        <taxon>Fabales</taxon>
        <taxon>Fabaceae</taxon>
        <taxon>Papilionoideae</taxon>
        <taxon>50 kb inversion clade</taxon>
        <taxon>NPAAA clade</taxon>
        <taxon>indigoferoid/millettioid clade</taxon>
        <taxon>Phaseoleae</taxon>
        <taxon>Vigna</taxon>
    </lineage>
</organism>
<evidence type="ECO:0000256" key="12">
    <source>
        <dbReference type="PIRSR" id="PIRSR601461-2"/>
    </source>
</evidence>
<dbReference type="PANTHER" id="PTHR47966">
    <property type="entry name" value="BETA-SITE APP-CLEAVING ENZYME, ISOFORM A-RELATED"/>
    <property type="match status" value="1"/>
</dbReference>
<evidence type="ECO:0000256" key="2">
    <source>
        <dbReference type="ARBA" id="ARBA00007447"/>
    </source>
</evidence>
<evidence type="ECO:0000256" key="10">
    <source>
        <dbReference type="ARBA" id="ARBA00023180"/>
    </source>
</evidence>
<keyword evidence="8" id="KW-0865">Zymogen</keyword>
<feature type="active site" evidence="11">
    <location>
        <position position="104"/>
    </location>
</feature>
<evidence type="ECO:0000256" key="14">
    <source>
        <dbReference type="SAM" id="SignalP"/>
    </source>
</evidence>
<dbReference type="InterPro" id="IPR033869">
    <property type="entry name" value="Phytepsin"/>
</dbReference>
<sequence length="514" mass="55609">MVEQVVKMGSMSNVIVFCFCLWTLLFSLASSAPNDGLRRIGLKNIRLDGDDVMRFKELRKNVLQNVLRGADGADIVALKNYLDAQYYGEIAIGTPPQTFTVIFDTGSSNLWVPSSKCYLSLACYTHAKYKSSKSSTYTENGTSAAIQYGSGSISGFFSNDNVRVGDVVVNNQAFIEATREPGVTFVAAKFDGILGLGFQEISVGNAVPAYSCHRYNMVEQGLVKDPIFSFWLNRKPEEENGGEIVFGGADSAHYRGKHTYVPVTRKGYWQFDMGEVLIAGKPTGFCASDCSAIADSGTSLLAGPTTIITEINQAIGASGVVSKQCKSVVEQYGQTILELLLAEEKPKKICSQIGLCSFDGTRSVSMGIESVLDKVERESSGGTQGAACSTCEMAVIWIQNQLRQNQTEEQIIDYVNGLCDKLPSPMGQSSVDCGQISSMPIVSFTIGGKVFDLSPNEYILKVGEGPQAQCISGFIALDVPPPRGPLWILGDIFMGPYHTIFDYGQQRVGFAEAA</sequence>
<dbReference type="Pfam" id="PF03489">
    <property type="entry name" value="SapB_2"/>
    <property type="match status" value="1"/>
</dbReference>
<accession>A0AAQ3MMF3</accession>
<keyword evidence="6 13" id="KW-0064">Aspartyl protease</keyword>
<keyword evidence="10" id="KW-0325">Glycoprotein</keyword>
<dbReference type="SUPFAM" id="SSF50630">
    <property type="entry name" value="Acid proteases"/>
    <property type="match status" value="1"/>
</dbReference>
<keyword evidence="7 13" id="KW-0378">Hydrolase</keyword>
<dbReference type="FunFam" id="2.40.70.10:FF:000115">
    <property type="entry name" value="Lysosomal aspartic protease"/>
    <property type="match status" value="1"/>
</dbReference>
<dbReference type="Proteomes" id="UP001374535">
    <property type="component" value="Chromosome 10"/>
</dbReference>
<dbReference type="PROSITE" id="PS00141">
    <property type="entry name" value="ASP_PROTEASE"/>
    <property type="match status" value="2"/>
</dbReference>
<evidence type="ECO:0000256" key="4">
    <source>
        <dbReference type="ARBA" id="ARBA00022670"/>
    </source>
</evidence>
<dbReference type="InterPro" id="IPR008139">
    <property type="entry name" value="SaposinB_dom"/>
</dbReference>
<evidence type="ECO:0000256" key="6">
    <source>
        <dbReference type="ARBA" id="ARBA00022750"/>
    </source>
</evidence>
<dbReference type="GO" id="GO:0005773">
    <property type="term" value="C:vacuole"/>
    <property type="evidence" value="ECO:0007669"/>
    <property type="project" value="UniProtKB-SubCell"/>
</dbReference>
<dbReference type="InterPro" id="IPR033121">
    <property type="entry name" value="PEPTIDASE_A1"/>
</dbReference>
<evidence type="ECO:0000256" key="11">
    <source>
        <dbReference type="PIRSR" id="PIRSR601461-1"/>
    </source>
</evidence>
<gene>
    <name evidence="17" type="ORF">V8G54_032591</name>
</gene>
<feature type="domain" description="Peptidase A1" evidence="16">
    <location>
        <begin position="86"/>
        <end position="511"/>
    </location>
</feature>
<evidence type="ECO:0000256" key="5">
    <source>
        <dbReference type="ARBA" id="ARBA00022729"/>
    </source>
</evidence>
<dbReference type="GO" id="GO:0004190">
    <property type="term" value="F:aspartic-type endopeptidase activity"/>
    <property type="evidence" value="ECO:0007669"/>
    <property type="project" value="UniProtKB-KW"/>
</dbReference>
<dbReference type="InterPro" id="IPR021109">
    <property type="entry name" value="Peptidase_aspartic_dom_sf"/>
</dbReference>
<feature type="chain" id="PRO_5043004526" description="Aspartic proteinase" evidence="14">
    <location>
        <begin position="32"/>
        <end position="514"/>
    </location>
</feature>
<evidence type="ECO:0000313" key="18">
    <source>
        <dbReference type="Proteomes" id="UP001374535"/>
    </source>
</evidence>
<dbReference type="PROSITE" id="PS50015">
    <property type="entry name" value="SAP_B"/>
    <property type="match status" value="2"/>
</dbReference>
<dbReference type="PRINTS" id="PR00792">
    <property type="entry name" value="PEPSIN"/>
</dbReference>
<evidence type="ECO:0000259" key="15">
    <source>
        <dbReference type="PROSITE" id="PS50015"/>
    </source>
</evidence>
<evidence type="ECO:0000256" key="8">
    <source>
        <dbReference type="ARBA" id="ARBA00023145"/>
    </source>
</evidence>
<evidence type="ECO:0000256" key="7">
    <source>
        <dbReference type="ARBA" id="ARBA00022801"/>
    </source>
</evidence>
<evidence type="ECO:0008006" key="19">
    <source>
        <dbReference type="Google" id="ProtNLM"/>
    </source>
</evidence>
<feature type="signal peptide" evidence="14">
    <location>
        <begin position="1"/>
        <end position="31"/>
    </location>
</feature>
<evidence type="ECO:0000256" key="13">
    <source>
        <dbReference type="RuleBase" id="RU000454"/>
    </source>
</evidence>
<dbReference type="Pfam" id="PF00026">
    <property type="entry name" value="Asp"/>
    <property type="match status" value="1"/>
</dbReference>
<evidence type="ECO:0000256" key="9">
    <source>
        <dbReference type="ARBA" id="ARBA00023157"/>
    </source>
</evidence>
<dbReference type="SUPFAM" id="SSF47862">
    <property type="entry name" value="Saposin"/>
    <property type="match status" value="1"/>
</dbReference>
<dbReference type="CDD" id="cd06098">
    <property type="entry name" value="phytepsin"/>
    <property type="match status" value="1"/>
</dbReference>